<keyword evidence="6" id="KW-1185">Reference proteome</keyword>
<dbReference type="PROSITE" id="PS00606">
    <property type="entry name" value="KS3_1"/>
    <property type="match status" value="1"/>
</dbReference>
<name>A0A0A3HP61_9BACL</name>
<dbReference type="PROSITE" id="PS52004">
    <property type="entry name" value="KS3_2"/>
    <property type="match status" value="1"/>
</dbReference>
<dbReference type="InterPro" id="IPR018201">
    <property type="entry name" value="Ketoacyl_synth_AS"/>
</dbReference>
<dbReference type="SMART" id="SM00825">
    <property type="entry name" value="PKS_KS"/>
    <property type="match status" value="1"/>
</dbReference>
<dbReference type="EMBL" id="JPVN01000037">
    <property type="protein sequence ID" value="KGR74316.1"/>
    <property type="molecule type" value="Genomic_DNA"/>
</dbReference>
<dbReference type="InterPro" id="IPR016039">
    <property type="entry name" value="Thiolase-like"/>
</dbReference>
<evidence type="ECO:0000256" key="3">
    <source>
        <dbReference type="RuleBase" id="RU003694"/>
    </source>
</evidence>
<dbReference type="PANTHER" id="PTHR11712">
    <property type="entry name" value="POLYKETIDE SYNTHASE-RELATED"/>
    <property type="match status" value="1"/>
</dbReference>
<dbReference type="InterPro" id="IPR000794">
    <property type="entry name" value="Beta-ketoacyl_synthase"/>
</dbReference>
<dbReference type="eggNOG" id="COG0304">
    <property type="taxonomic scope" value="Bacteria"/>
</dbReference>
<evidence type="ECO:0000259" key="4">
    <source>
        <dbReference type="PROSITE" id="PS52004"/>
    </source>
</evidence>
<dbReference type="SUPFAM" id="SSF53901">
    <property type="entry name" value="Thiolase-like"/>
    <property type="match status" value="2"/>
</dbReference>
<sequence length="396" mass="42558">MGEIVITGYGIKAPGVHNKTNLLDVLRNGKCTQSIIHNNTLPKTSIVAGVIEDYFIEINGKNYKRYPRFTRMAVAAALDAATMSNLHYYKPHRIGVIIGTAAGAILEIEQYSSQFFDLKTTPLHGVAFADSHTVSNSVSELIGSCGPSFTISTGCTASLDAVSIGKLLLESGDIDACIVGGTEAPLGQWTMNGFNKIRSLSTESVIEKAGVPFSSEHSGFVLSEGAGLLVLERKQNAIERGQKIYGVIERVVSRNEGQSLLKSDITGKHMLEVFQDSLQDTKPTYINSQALGLKANDQIERFILTETFGSEVPISSIKGMLGHSFGAMGAIQIISSLLSMEYGFIPPTIKTNGVGFEDVPIVLETRYQDVESVCITTHGSSGNNACLLLTNSLEAK</sequence>
<evidence type="ECO:0000256" key="2">
    <source>
        <dbReference type="ARBA" id="ARBA00022679"/>
    </source>
</evidence>
<dbReference type="Pfam" id="PF02801">
    <property type="entry name" value="Ketoacyl-synt_C"/>
    <property type="match status" value="1"/>
</dbReference>
<dbReference type="AlphaFoldDB" id="A0A0A3HP61"/>
<dbReference type="Proteomes" id="UP000030416">
    <property type="component" value="Unassembled WGS sequence"/>
</dbReference>
<dbReference type="RefSeq" id="WP_036190030.1">
    <property type="nucleotide sequence ID" value="NZ_AVDA01000037.1"/>
</dbReference>
<evidence type="ECO:0000313" key="6">
    <source>
        <dbReference type="Proteomes" id="UP000030416"/>
    </source>
</evidence>
<dbReference type="GO" id="GO:0006633">
    <property type="term" value="P:fatty acid biosynthetic process"/>
    <property type="evidence" value="ECO:0007669"/>
    <property type="project" value="InterPro"/>
</dbReference>
<dbReference type="Gene3D" id="3.40.47.10">
    <property type="match status" value="1"/>
</dbReference>
<keyword evidence="2 3" id="KW-0808">Transferase</keyword>
<accession>A0A0A3HP61</accession>
<dbReference type="PANTHER" id="PTHR11712:SF336">
    <property type="entry name" value="3-OXOACYL-[ACYL-CARRIER-PROTEIN] SYNTHASE, MITOCHONDRIAL"/>
    <property type="match status" value="1"/>
</dbReference>
<organism evidence="5 6">
    <name type="scientific">Ureibacillus manganicus DSM 26584</name>
    <dbReference type="NCBI Taxonomy" id="1384049"/>
    <lineage>
        <taxon>Bacteria</taxon>
        <taxon>Bacillati</taxon>
        <taxon>Bacillota</taxon>
        <taxon>Bacilli</taxon>
        <taxon>Bacillales</taxon>
        <taxon>Caryophanaceae</taxon>
        <taxon>Ureibacillus</taxon>
    </lineage>
</organism>
<dbReference type="InterPro" id="IPR014030">
    <property type="entry name" value="Ketoacyl_synth_N"/>
</dbReference>
<dbReference type="GO" id="GO:0004315">
    <property type="term" value="F:3-oxoacyl-[acyl-carrier-protein] synthase activity"/>
    <property type="evidence" value="ECO:0007669"/>
    <property type="project" value="InterPro"/>
</dbReference>
<evidence type="ECO:0000256" key="1">
    <source>
        <dbReference type="ARBA" id="ARBA00008467"/>
    </source>
</evidence>
<comment type="similarity">
    <text evidence="1 3">Belongs to the thiolase-like superfamily. Beta-ketoacyl-ACP synthases family.</text>
</comment>
<gene>
    <name evidence="5" type="ORF">CD29_18785</name>
</gene>
<feature type="domain" description="Ketosynthase family 3 (KS3)" evidence="4">
    <location>
        <begin position="1"/>
        <end position="391"/>
    </location>
</feature>
<dbReference type="Pfam" id="PF00109">
    <property type="entry name" value="ketoacyl-synt"/>
    <property type="match status" value="1"/>
</dbReference>
<protein>
    <recommendedName>
        <fullName evidence="4">Ketosynthase family 3 (KS3) domain-containing protein</fullName>
    </recommendedName>
</protein>
<evidence type="ECO:0000313" key="5">
    <source>
        <dbReference type="EMBL" id="KGR74316.1"/>
    </source>
</evidence>
<reference evidence="5 6" key="1">
    <citation type="submission" date="2014-02" db="EMBL/GenBank/DDBJ databases">
        <title>Draft genome sequence of Lysinibacillus manganicus DSM 26584T.</title>
        <authorList>
            <person name="Zhang F."/>
            <person name="Wang G."/>
            <person name="Zhang L."/>
        </authorList>
    </citation>
    <scope>NUCLEOTIDE SEQUENCE [LARGE SCALE GENOMIC DNA]</scope>
    <source>
        <strain evidence="5 6">DSM 26584</strain>
    </source>
</reference>
<dbReference type="InterPro" id="IPR014031">
    <property type="entry name" value="Ketoacyl_synth_C"/>
</dbReference>
<dbReference type="STRING" id="1384049.CD29_18785"/>
<dbReference type="InterPro" id="IPR020841">
    <property type="entry name" value="PKS_Beta-ketoAc_synthase_dom"/>
</dbReference>
<proteinExistence type="inferred from homology"/>
<comment type="caution">
    <text evidence="5">The sequence shown here is derived from an EMBL/GenBank/DDBJ whole genome shotgun (WGS) entry which is preliminary data.</text>
</comment>
<dbReference type="GO" id="GO:0005829">
    <property type="term" value="C:cytosol"/>
    <property type="evidence" value="ECO:0007669"/>
    <property type="project" value="TreeGrafter"/>
</dbReference>